<keyword evidence="1 3" id="KW-0863">Zinc-finger</keyword>
<gene>
    <name evidence="6" type="primary">Cgrrf1</name>
    <name evidence="6" type="ORF">AVEN_179417_1</name>
</gene>
<evidence type="ECO:0000259" key="5">
    <source>
        <dbReference type="PROSITE" id="PS50089"/>
    </source>
</evidence>
<keyword evidence="4" id="KW-0732">Signal</keyword>
<keyword evidence="2" id="KW-0862">Zinc</keyword>
<name>A0A4Y2BDX5_ARAVE</name>
<feature type="domain" description="RING-type" evidence="5">
    <location>
        <begin position="225"/>
        <end position="260"/>
    </location>
</feature>
<evidence type="ECO:0000256" key="4">
    <source>
        <dbReference type="SAM" id="SignalP"/>
    </source>
</evidence>
<dbReference type="InterPro" id="IPR013083">
    <property type="entry name" value="Znf_RING/FYVE/PHD"/>
</dbReference>
<feature type="chain" id="PRO_5021474037" evidence="4">
    <location>
        <begin position="24"/>
        <end position="275"/>
    </location>
</feature>
<evidence type="ECO:0000256" key="2">
    <source>
        <dbReference type="ARBA" id="ARBA00022833"/>
    </source>
</evidence>
<accession>A0A4Y2BDX5</accession>
<dbReference type="Proteomes" id="UP000499080">
    <property type="component" value="Unassembled WGS sequence"/>
</dbReference>
<protein>
    <submittedName>
        <fullName evidence="6">Cell growth regulator with RING finger domain protein 1</fullName>
    </submittedName>
</protein>
<dbReference type="OrthoDB" id="10251219at2759"/>
<organism evidence="6 7">
    <name type="scientific">Araneus ventricosus</name>
    <name type="common">Orbweaver spider</name>
    <name type="synonym">Epeira ventricosa</name>
    <dbReference type="NCBI Taxonomy" id="182803"/>
    <lineage>
        <taxon>Eukaryota</taxon>
        <taxon>Metazoa</taxon>
        <taxon>Ecdysozoa</taxon>
        <taxon>Arthropoda</taxon>
        <taxon>Chelicerata</taxon>
        <taxon>Arachnida</taxon>
        <taxon>Araneae</taxon>
        <taxon>Araneomorphae</taxon>
        <taxon>Entelegynae</taxon>
        <taxon>Araneoidea</taxon>
        <taxon>Araneidae</taxon>
        <taxon>Araneus</taxon>
    </lineage>
</organism>
<dbReference type="PANTHER" id="PTHR15379">
    <property type="entry name" value="CELL GROWTH REGULATOR WITH RING FINGER DOMAIN PROTEIN 1"/>
    <property type="match status" value="1"/>
</dbReference>
<proteinExistence type="predicted"/>
<dbReference type="InterPro" id="IPR042496">
    <property type="entry name" value="CGRF1"/>
</dbReference>
<dbReference type="EMBL" id="BGPR01000072">
    <property type="protein sequence ID" value="GBL90492.1"/>
    <property type="molecule type" value="Genomic_DNA"/>
</dbReference>
<reference evidence="6 7" key="1">
    <citation type="journal article" date="2019" name="Sci. Rep.">
        <title>Orb-weaving spider Araneus ventricosus genome elucidates the spidroin gene catalogue.</title>
        <authorList>
            <person name="Kono N."/>
            <person name="Nakamura H."/>
            <person name="Ohtoshi R."/>
            <person name="Moran D.A.P."/>
            <person name="Shinohara A."/>
            <person name="Yoshida Y."/>
            <person name="Fujiwara M."/>
            <person name="Mori M."/>
            <person name="Tomita M."/>
            <person name="Arakawa K."/>
        </authorList>
    </citation>
    <scope>NUCLEOTIDE SEQUENCE [LARGE SCALE GENOMIC DNA]</scope>
</reference>
<evidence type="ECO:0000256" key="3">
    <source>
        <dbReference type="PROSITE-ProRule" id="PRU00175"/>
    </source>
</evidence>
<dbReference type="PANTHER" id="PTHR15379:SF2">
    <property type="entry name" value="CELL GROWTH REGULATOR WITH RING FINGER DOMAIN PROTEIN 1"/>
    <property type="match status" value="1"/>
</dbReference>
<evidence type="ECO:0000256" key="1">
    <source>
        <dbReference type="ARBA" id="ARBA00022771"/>
    </source>
</evidence>
<keyword evidence="7" id="KW-1185">Reference proteome</keyword>
<dbReference type="AlphaFoldDB" id="A0A4Y2BDX5"/>
<evidence type="ECO:0000313" key="6">
    <source>
        <dbReference type="EMBL" id="GBL90492.1"/>
    </source>
</evidence>
<evidence type="ECO:0000313" key="7">
    <source>
        <dbReference type="Proteomes" id="UP000499080"/>
    </source>
</evidence>
<dbReference type="Gene3D" id="3.30.40.10">
    <property type="entry name" value="Zinc/RING finger domain, C3HC4 (zinc finger)"/>
    <property type="match status" value="1"/>
</dbReference>
<feature type="signal peptide" evidence="4">
    <location>
        <begin position="1"/>
        <end position="23"/>
    </location>
</feature>
<keyword evidence="1 3" id="KW-0479">Metal-binding</keyword>
<comment type="caution">
    <text evidence="6">The sequence shown here is derived from an EMBL/GenBank/DDBJ whole genome shotgun (WGS) entry which is preliminary data.</text>
</comment>
<dbReference type="PROSITE" id="PS50089">
    <property type="entry name" value="ZF_RING_2"/>
    <property type="match status" value="1"/>
</dbReference>
<dbReference type="Pfam" id="PF13920">
    <property type="entry name" value="zf-C3HC4_3"/>
    <property type="match status" value="1"/>
</dbReference>
<dbReference type="InterPro" id="IPR001841">
    <property type="entry name" value="Znf_RING"/>
</dbReference>
<dbReference type="SUPFAM" id="SSF57850">
    <property type="entry name" value="RING/U-box"/>
    <property type="match status" value="1"/>
</dbReference>
<sequence length="275" mass="30330">MVIIVVSVLFYVLISLCSQGLESGGIHYVYTRRVALNMQTIHNPFLFEVNLHGANYSGVQCTFCGEKDYYLLALWGVPIYQLFELLNSHPEILKNSITSSSVNEMFSSICKSSSDLLLVEGGEKKTVVFRPQRGCTDEAEIKPEEAIIRSSYPFVAIMILKDHANTENTLIAMATAVHLPDEKLKLSAQIIAQHAKSSSGPVCSVRKIYVSSETSRVDGENIHLCLACCTKAVSTVIMPCGHACVCTTCLEQCKSCPVCRGSAYTYFELQSIRVH</sequence>
<dbReference type="GO" id="GO:0008270">
    <property type="term" value="F:zinc ion binding"/>
    <property type="evidence" value="ECO:0007669"/>
    <property type="project" value="UniProtKB-KW"/>
</dbReference>
<dbReference type="GO" id="GO:0030308">
    <property type="term" value="P:negative regulation of cell growth"/>
    <property type="evidence" value="ECO:0007669"/>
    <property type="project" value="TreeGrafter"/>
</dbReference>